<dbReference type="EMBL" id="LHPF02000049">
    <property type="protein sequence ID" value="PSC67740.1"/>
    <property type="molecule type" value="Genomic_DNA"/>
</dbReference>
<evidence type="ECO:0000256" key="1">
    <source>
        <dbReference type="SAM" id="MobiDB-lite"/>
    </source>
</evidence>
<proteinExistence type="predicted"/>
<organism evidence="2 3">
    <name type="scientific">Micractinium conductrix</name>
    <dbReference type="NCBI Taxonomy" id="554055"/>
    <lineage>
        <taxon>Eukaryota</taxon>
        <taxon>Viridiplantae</taxon>
        <taxon>Chlorophyta</taxon>
        <taxon>core chlorophytes</taxon>
        <taxon>Trebouxiophyceae</taxon>
        <taxon>Chlorellales</taxon>
        <taxon>Chlorellaceae</taxon>
        <taxon>Chlorella clade</taxon>
        <taxon>Micractinium</taxon>
    </lineage>
</organism>
<accession>A0A2P6V0X1</accession>
<name>A0A2P6V0X1_9CHLO</name>
<feature type="region of interest" description="Disordered" evidence="1">
    <location>
        <begin position="799"/>
        <end position="901"/>
    </location>
</feature>
<dbReference type="CDD" id="cd22744">
    <property type="entry name" value="OTU"/>
    <property type="match status" value="1"/>
</dbReference>
<feature type="compositionally biased region" description="Low complexity" evidence="1">
    <location>
        <begin position="879"/>
        <end position="889"/>
    </location>
</feature>
<comment type="caution">
    <text evidence="2">The sequence shown here is derived from an EMBL/GenBank/DDBJ whole genome shotgun (WGS) entry which is preliminary data.</text>
</comment>
<dbReference type="AlphaFoldDB" id="A0A2P6V0X1"/>
<feature type="compositionally biased region" description="Low complexity" evidence="1">
    <location>
        <begin position="857"/>
        <end position="866"/>
    </location>
</feature>
<sequence>MSDSEEEEIVAVPGQQLAGRKRRRTNAARLEAPVRLNGAEANSHAIVELGRLQERLHLLNLETGSECLLVVRLPSGKRRTVATEAVLGAAGAAMAAVKAAEADSDLAGRAATAPAGSFTEVETRVMPGCHLYSLAVKFLKQRLRSKGFTESAGEWPAEVGSDAVRELGSAGVPFMSPYLPTFPKHLALVAVDHLAQHGGPAAYVAICLAIGDMVVRDHWDAATARRARSALAALSGKSASQPAAAALRQDTKKGKGGRQRMECSDARLEELKAEFELHREGLGDPFTQHIVCGVALHPGVLYATLRERGVRGWQSDGRPRVYPAVAAQLGLSGQNAAVLLKRKVKLLGLEDFQHERVLANMFFRHPPPLLAGSQVAVFSMRDVSFGIGTVVEWADDARQLLPRAAASLREEGLVQGSGALVRLPRPAGDGKAEAEWQSAMCSGSSQPLMDCYGADDADILLLVLPGDIWFRDGPVMTTEIMAGTLNKLCTPRAVEALLASGGCGSSTAVCRLDERDLSLIQDLHDCQQFSSADLWPLLRLLSDGVLPPSHAGTVGDIVLRLLGADVDPDGWTAESWDAAATMLSAMLLQSLGEELCVLRKGMPAEFAKTVCNLLSDRCPDGGGSKRQSVQVAASPDQQRHVPSAFQQPYLALCRLCTHASSAPATADQVTGEVRQTADPNWANINTTRALKDLLSRGLVADAGEGYFPTEPRWALPPRSPVGRLRRRAERHATGVHAEGEADDLALLAATAHEMDTPAQPTAGASQVPGPLTTLAAAARRPSMSAAVVAAGSSIVAGVKGESTKRKRADQGAAQAPVAASKRARTSESKAAGKQSPADDPIDASLPAAGKGSFSKLAARNAQQPAPRRSRAGPAPPVAPGSGSNGAATTRQRRQGRAEREAAAQPGWFWLKNKAPAALLLSAARLKRAHTAPDGDCQFAAAVQADAALQGYHLSAPQLRSKTAELRRKVAIALRTNEAVRKLVLADGADPDALALRIERMAYSASDVASWGGGMALRVTAIVLECSIVTVNDNDPPNVGLYSASAARPDVGWWWFPADNLPVHPFGSYPRELFSPRTIVLHHDGSAGSTGTHFTAMLATEPARTEEALLTAAAAAKILVADEFVC</sequence>
<feature type="compositionally biased region" description="Low complexity" evidence="1">
    <location>
        <begin position="810"/>
        <end position="819"/>
    </location>
</feature>
<dbReference type="Gene3D" id="3.90.70.80">
    <property type="match status" value="1"/>
</dbReference>
<evidence type="ECO:0000313" key="2">
    <source>
        <dbReference type="EMBL" id="PSC67740.1"/>
    </source>
</evidence>
<evidence type="ECO:0000313" key="3">
    <source>
        <dbReference type="Proteomes" id="UP000239649"/>
    </source>
</evidence>
<gene>
    <name evidence="2" type="ORF">C2E20_8611</name>
</gene>
<keyword evidence="3" id="KW-1185">Reference proteome</keyword>
<dbReference type="Proteomes" id="UP000239649">
    <property type="component" value="Unassembled WGS sequence"/>
</dbReference>
<reference evidence="2 3" key="1">
    <citation type="journal article" date="2018" name="Plant J.">
        <title>Genome sequences of Chlorella sorokiniana UTEX 1602 and Micractinium conductrix SAG 241.80: implications to maltose excretion by a green alga.</title>
        <authorList>
            <person name="Arriola M.B."/>
            <person name="Velmurugan N."/>
            <person name="Zhang Y."/>
            <person name="Plunkett M.H."/>
            <person name="Hondzo H."/>
            <person name="Barney B.M."/>
        </authorList>
    </citation>
    <scope>NUCLEOTIDE SEQUENCE [LARGE SCALE GENOMIC DNA]</scope>
    <source>
        <strain evidence="2 3">SAG 241.80</strain>
    </source>
</reference>
<protein>
    <submittedName>
        <fullName evidence="2">Uncharacterized protein</fullName>
    </submittedName>
</protein>